<feature type="active site" description="Charge relay system" evidence="6">
    <location>
        <position position="276"/>
    </location>
</feature>
<name>A0A5B8VL67_9BACT</name>
<dbReference type="InterPro" id="IPR003507">
    <property type="entry name" value="S66_fam"/>
</dbReference>
<dbReference type="Proteomes" id="UP000321291">
    <property type="component" value="Chromosome"/>
</dbReference>
<evidence type="ECO:0000256" key="5">
    <source>
        <dbReference type="ARBA" id="ARBA00022825"/>
    </source>
</evidence>
<dbReference type="InterPro" id="IPR040921">
    <property type="entry name" value="Peptidase_S66C"/>
</dbReference>
<evidence type="ECO:0000313" key="10">
    <source>
        <dbReference type="Proteomes" id="UP000321291"/>
    </source>
</evidence>
<feature type="domain" description="LD-carboxypeptidase N-terminal" evidence="7">
    <location>
        <begin position="15"/>
        <end position="133"/>
    </location>
</feature>
<gene>
    <name evidence="9" type="ORF">FSB73_12295</name>
</gene>
<dbReference type="PIRSF" id="PIRSF028757">
    <property type="entry name" value="LD-carboxypeptidase"/>
    <property type="match status" value="1"/>
</dbReference>
<evidence type="ECO:0000256" key="4">
    <source>
        <dbReference type="ARBA" id="ARBA00022801"/>
    </source>
</evidence>
<evidence type="ECO:0000259" key="8">
    <source>
        <dbReference type="Pfam" id="PF17676"/>
    </source>
</evidence>
<dbReference type="GO" id="GO:0004180">
    <property type="term" value="F:carboxypeptidase activity"/>
    <property type="evidence" value="ECO:0007669"/>
    <property type="project" value="UniProtKB-KW"/>
</dbReference>
<keyword evidence="2 9" id="KW-0121">Carboxypeptidase</keyword>
<evidence type="ECO:0000256" key="6">
    <source>
        <dbReference type="PIRSR" id="PIRSR028757-1"/>
    </source>
</evidence>
<keyword evidence="5" id="KW-0720">Serine protease</keyword>
<keyword evidence="3" id="KW-0645">Protease</keyword>
<dbReference type="OrthoDB" id="9807329at2"/>
<dbReference type="SUPFAM" id="SSF52317">
    <property type="entry name" value="Class I glutamine amidotransferase-like"/>
    <property type="match status" value="1"/>
</dbReference>
<dbReference type="PANTHER" id="PTHR30237:SF2">
    <property type="entry name" value="MUREIN TETRAPEPTIDE CARBOXYPEPTIDASE"/>
    <property type="match status" value="1"/>
</dbReference>
<dbReference type="PANTHER" id="PTHR30237">
    <property type="entry name" value="MURAMOYLTETRAPEPTIDE CARBOXYPEPTIDASE"/>
    <property type="match status" value="1"/>
</dbReference>
<evidence type="ECO:0000313" key="9">
    <source>
        <dbReference type="EMBL" id="QEC72334.1"/>
    </source>
</evidence>
<evidence type="ECO:0000259" key="7">
    <source>
        <dbReference type="Pfam" id="PF02016"/>
    </source>
</evidence>
<dbReference type="CDD" id="cd07025">
    <property type="entry name" value="Peptidase_S66"/>
    <property type="match status" value="1"/>
</dbReference>
<evidence type="ECO:0000256" key="2">
    <source>
        <dbReference type="ARBA" id="ARBA00022645"/>
    </source>
</evidence>
<dbReference type="Gene3D" id="3.40.50.10740">
    <property type="entry name" value="Class I glutamine amidotransferase-like"/>
    <property type="match status" value="1"/>
</dbReference>
<evidence type="ECO:0000256" key="3">
    <source>
        <dbReference type="ARBA" id="ARBA00022670"/>
    </source>
</evidence>
<dbReference type="Pfam" id="PF02016">
    <property type="entry name" value="Peptidase_S66"/>
    <property type="match status" value="1"/>
</dbReference>
<feature type="domain" description="LD-carboxypeptidase C-terminal" evidence="8">
    <location>
        <begin position="176"/>
        <end position="291"/>
    </location>
</feature>
<dbReference type="KEGG" id="agi:FSB73_12295"/>
<dbReference type="InterPro" id="IPR027478">
    <property type="entry name" value="LdcA_N"/>
</dbReference>
<dbReference type="SUPFAM" id="SSF141986">
    <property type="entry name" value="LD-carboxypeptidase A C-terminal domain-like"/>
    <property type="match status" value="1"/>
</dbReference>
<feature type="active site" description="Nucleophile" evidence="6">
    <location>
        <position position="113"/>
    </location>
</feature>
<sequence length="304" mass="33213">MPIRIPPALKKNDLIAMVGPSGYIELKRTKDCVKTLQAWGYQVFVDQDTVGADSGNYFAGSDAIRAGHLQLALDNPAVKAILCARGGYGMSRIIDQLDFKAFKKSPKWVIGYSDITLLHLHLNSKVKVASLHAPMAAAFMSDQDTSYLSYLHKALKGNLSNYKFAPHPANRTGKVTGELIGGNLCLLAHSVGSVSEPDLKGKILFIEDVGEHFYTIDRYLWQLKRAGWLHKIAALLVGDFSSTKDTTRPFGKTMTEIIMDAIPSDLPVAFDIPVGHQSANIALKCGARHTLHIGKGAVTLKEQK</sequence>
<dbReference type="InterPro" id="IPR029062">
    <property type="entry name" value="Class_I_gatase-like"/>
</dbReference>
<evidence type="ECO:0000256" key="1">
    <source>
        <dbReference type="ARBA" id="ARBA00010233"/>
    </source>
</evidence>
<protein>
    <submittedName>
        <fullName evidence="9">LD-carboxypeptidase</fullName>
    </submittedName>
</protein>
<organism evidence="9 10">
    <name type="scientific">Arachidicoccus ginsenosidivorans</name>
    <dbReference type="NCBI Taxonomy" id="496057"/>
    <lineage>
        <taxon>Bacteria</taxon>
        <taxon>Pseudomonadati</taxon>
        <taxon>Bacteroidota</taxon>
        <taxon>Chitinophagia</taxon>
        <taxon>Chitinophagales</taxon>
        <taxon>Chitinophagaceae</taxon>
        <taxon>Arachidicoccus</taxon>
    </lineage>
</organism>
<dbReference type="AlphaFoldDB" id="A0A5B8VL67"/>
<comment type="similarity">
    <text evidence="1">Belongs to the peptidase S66 family.</text>
</comment>
<dbReference type="EMBL" id="CP042434">
    <property type="protein sequence ID" value="QEC72334.1"/>
    <property type="molecule type" value="Genomic_DNA"/>
</dbReference>
<dbReference type="Pfam" id="PF17676">
    <property type="entry name" value="Peptidase_S66C"/>
    <property type="match status" value="1"/>
</dbReference>
<reference evidence="9 10" key="1">
    <citation type="journal article" date="2017" name="Int. J. Syst. Evol. Microbiol.">
        <title>Arachidicoccus ginsenosidivorans sp. nov., with ginsenoside-converting activity isolated from ginseng cultivating soil.</title>
        <authorList>
            <person name="Siddiqi M.Z."/>
            <person name="Aslam Z."/>
            <person name="Im W.T."/>
        </authorList>
    </citation>
    <scope>NUCLEOTIDE SEQUENCE [LARGE SCALE GENOMIC DNA]</scope>
    <source>
        <strain evidence="9 10">Gsoil 809</strain>
    </source>
</reference>
<proteinExistence type="inferred from homology"/>
<dbReference type="Gene3D" id="3.50.30.60">
    <property type="entry name" value="LD-carboxypeptidase A C-terminal domain-like"/>
    <property type="match status" value="1"/>
</dbReference>
<feature type="active site" description="Charge relay system" evidence="6">
    <location>
        <position position="207"/>
    </location>
</feature>
<accession>A0A5B8VL67</accession>
<dbReference type="InterPro" id="IPR040449">
    <property type="entry name" value="Peptidase_S66_N"/>
</dbReference>
<dbReference type="InterPro" id="IPR027461">
    <property type="entry name" value="Carboxypeptidase_A_C_sf"/>
</dbReference>
<dbReference type="GO" id="GO:0006508">
    <property type="term" value="P:proteolysis"/>
    <property type="evidence" value="ECO:0007669"/>
    <property type="project" value="UniProtKB-KW"/>
</dbReference>
<dbReference type="RefSeq" id="WP_146782506.1">
    <property type="nucleotide sequence ID" value="NZ_CP042434.1"/>
</dbReference>
<keyword evidence="4" id="KW-0378">Hydrolase</keyword>
<keyword evidence="10" id="KW-1185">Reference proteome</keyword>
<dbReference type="GO" id="GO:0008236">
    <property type="term" value="F:serine-type peptidase activity"/>
    <property type="evidence" value="ECO:0007669"/>
    <property type="project" value="UniProtKB-KW"/>
</dbReference>